<dbReference type="InterPro" id="IPR014908">
    <property type="entry name" value="Nucleoporin_Nup133/Nup155_N"/>
</dbReference>
<dbReference type="Gene3D" id="2.130.10.10">
    <property type="entry name" value="YVTN repeat-like/Quinoprotein amine dehydrogenase"/>
    <property type="match status" value="1"/>
</dbReference>
<keyword evidence="5" id="KW-0653">Protein transport</keyword>
<evidence type="ECO:0000259" key="10">
    <source>
        <dbReference type="Pfam" id="PF08801"/>
    </source>
</evidence>
<comment type="caution">
    <text evidence="11">The sequence shown here is derived from an EMBL/GenBank/DDBJ whole genome shotgun (WGS) entry which is preliminary data.</text>
</comment>
<evidence type="ECO:0000259" key="9">
    <source>
        <dbReference type="Pfam" id="PF03177"/>
    </source>
</evidence>
<keyword evidence="7" id="KW-0539">Nucleus</keyword>
<dbReference type="InterPro" id="IPR015943">
    <property type="entry name" value="WD40/YVTN_repeat-like_dom_sf"/>
</dbReference>
<keyword evidence="4" id="KW-0509">mRNA transport</keyword>
<keyword evidence="12" id="KW-1185">Reference proteome</keyword>
<dbReference type="GO" id="GO:0006606">
    <property type="term" value="P:protein import into nucleus"/>
    <property type="evidence" value="ECO:0007669"/>
    <property type="project" value="TreeGrafter"/>
</dbReference>
<dbReference type="Gene3D" id="1.20.58.1380">
    <property type="match status" value="1"/>
</dbReference>
<evidence type="ECO:0000256" key="8">
    <source>
        <dbReference type="SAM" id="MobiDB-lite"/>
    </source>
</evidence>
<sequence length="1372" mass="152747">MPASETPEPPGAERSLRNTTRNPRRRQRQSDSESLKTAPRRKRSKLNNDTFAATAKQHADGGTIIETVEEAPMKVNGRQRRESTPLLGPEAELTVRGGKKQGLKRVHRSEGGTTLTQNLVYSVKSLPSTPKELKVQGETYRGSLCKTINKALAITNRSAYIWDYTAHSATTAPRVFDLPFQQKSTDPLPYGALVTNTASTEVGLLLLSAVFGKVVFYDSIDRAASLSLFQSRGVVATEGSLGSFLGSETVVDLKDAGTAGFVVVLSTGRLLQLTLRDASGKPKIQSQFLRTQELSNGGIFGSIKGMLGAGAWKRGICAVHTRALSQRGLVQVIGATEQCEIQTWSLDWSGHYNFQGSFDFREALQKELTELGAPELEGRTHQISIQDFAVTSTCEGSQELVVAGSEDTLEMTLLLKVGDSSFHNYVLANVVITESNVRVARQLILRTYLSRGDKQRSRPRLTIPTPGHTAFVVFENAVTLAATVDPDLNTPDAQLQGSFTSPDPFEDTVYLRQDEDFILFGADGESSRAGHASIIAFCTTGLVRFQANDPTGDVERSSLSIKAKLEEAIFYGSLQPDNMLEFTLRTDPTPSMAEVEAAALSISREILTSESSLITIGSSDMESNLAYRAQALSALLHHVRRNFPPLGATAKWQLLWDAERLSAGKSMWIVYQDHLAASRTSRISTVLEELSQPQWFDNDERMASCDDPVRKVFLHKLDILDKILTRARTLARVAQDSKEESHKLVAWISEVDDLWIQCLDTAYAFRSDQAAMYGIPSESLQSGVMRDASDYVGIPEPWTATGNMLKASTELIRCARQAAKDVFEIDLREDESIGSYVRKIAEENASLLRLSCNIFEERVLWCGSRDSAREQDWAKRLRLTYEKTFYENCRALAEVGQAEAGMELAEYYQDMHTLTEMVVAETQYLIEYLNEPESEGQRVTITEQLENMNLRVKRYFDRFGDAWANAFFDQGFGEGKAGFMLSEAQSNWPSALTRYLRMQPDRARLSWMNDVSQEHDYLHASEALDMVAKKQETSLWNKKVEFSLSKLALMAFQEQQEEDGGAVQPLSFQGAQDAGLTVIDVQEKIYGMFLPELISCLDEQVELETIMNKWGKKHAGLSAITQLLEACVSKVITHQTCSVEELIDILTLIDFRDSNTGDEDVPNGKEYYLALVALNAAAPDLDQAKFDTLLRIIWKRCYVHDDWVSINSKTAQKKSDQEVKDALRRTAPWRTLYAASAAGLLSDDAAVRPVHPHECFGAGCSPEDLRYRFPSDDVLQPILADQKIQDENLQQFVTDRRLDNWIRVCMQDAKSSFEAEAEEQADRLLKERAFESDYNEQSHEVDGVKGNGNGHFIVGNGVDHVSYADSESGVGD</sequence>
<feature type="domain" description="Nucleoporin Nup133/Nup155-like N-terminal" evidence="10">
    <location>
        <begin position="118"/>
        <end position="540"/>
    </location>
</feature>
<dbReference type="Pfam" id="PF03177">
    <property type="entry name" value="Nucleoporin_C"/>
    <property type="match status" value="1"/>
</dbReference>
<dbReference type="OrthoDB" id="103454at2759"/>
<feature type="domain" description="Nucleoporin Nup133/Nup155-like C-terminal" evidence="9">
    <location>
        <begin position="654"/>
        <end position="1303"/>
    </location>
</feature>
<comment type="similarity">
    <text evidence="2">Belongs to the nucleoporin Nup133 family.</text>
</comment>
<evidence type="ECO:0000256" key="3">
    <source>
        <dbReference type="ARBA" id="ARBA00022448"/>
    </source>
</evidence>
<dbReference type="GO" id="GO:0017056">
    <property type="term" value="F:structural constituent of nuclear pore"/>
    <property type="evidence" value="ECO:0007669"/>
    <property type="project" value="InterPro"/>
</dbReference>
<organism evidence="11 12">
    <name type="scientific">Polychaeton citri CBS 116435</name>
    <dbReference type="NCBI Taxonomy" id="1314669"/>
    <lineage>
        <taxon>Eukaryota</taxon>
        <taxon>Fungi</taxon>
        <taxon>Dikarya</taxon>
        <taxon>Ascomycota</taxon>
        <taxon>Pezizomycotina</taxon>
        <taxon>Dothideomycetes</taxon>
        <taxon>Dothideomycetidae</taxon>
        <taxon>Capnodiales</taxon>
        <taxon>Capnodiaceae</taxon>
        <taxon>Polychaeton</taxon>
    </lineage>
</organism>
<dbReference type="Pfam" id="PF08801">
    <property type="entry name" value="Nucleoporin_N"/>
    <property type="match status" value="1"/>
</dbReference>
<keyword evidence="6" id="KW-0811">Translocation</keyword>
<evidence type="ECO:0000313" key="12">
    <source>
        <dbReference type="Proteomes" id="UP000799441"/>
    </source>
</evidence>
<dbReference type="PANTHER" id="PTHR13405">
    <property type="entry name" value="NUCLEAR PORE COMPLEX PROTEIN NUP133"/>
    <property type="match status" value="1"/>
</dbReference>
<keyword evidence="3" id="KW-0813">Transport</keyword>
<evidence type="ECO:0000256" key="6">
    <source>
        <dbReference type="ARBA" id="ARBA00023010"/>
    </source>
</evidence>
<dbReference type="InterPro" id="IPR037624">
    <property type="entry name" value="Nup133-like"/>
</dbReference>
<dbReference type="GO" id="GO:0031080">
    <property type="term" value="C:nuclear pore outer ring"/>
    <property type="evidence" value="ECO:0007669"/>
    <property type="project" value="TreeGrafter"/>
</dbReference>
<evidence type="ECO:0000256" key="5">
    <source>
        <dbReference type="ARBA" id="ARBA00022927"/>
    </source>
</evidence>
<dbReference type="InterPro" id="IPR007187">
    <property type="entry name" value="Nucleoporin_Nup133/Nup155_C"/>
</dbReference>
<dbReference type="PANTHER" id="PTHR13405:SF11">
    <property type="entry name" value="NUCLEAR PORE COMPLEX PROTEIN NUP133"/>
    <property type="match status" value="1"/>
</dbReference>
<evidence type="ECO:0008006" key="13">
    <source>
        <dbReference type="Google" id="ProtNLM"/>
    </source>
</evidence>
<accession>A0A9P4UQ89</accession>
<gene>
    <name evidence="11" type="ORF">K431DRAFT_285485</name>
</gene>
<comment type="subcellular location">
    <subcellularLocation>
        <location evidence="1">Nucleus envelope</location>
    </subcellularLocation>
</comment>
<name>A0A9P4UQ89_9PEZI</name>
<proteinExistence type="inferred from homology"/>
<dbReference type="EMBL" id="MU003796">
    <property type="protein sequence ID" value="KAF2720795.1"/>
    <property type="molecule type" value="Genomic_DNA"/>
</dbReference>
<dbReference type="GO" id="GO:0000972">
    <property type="term" value="P:transcription-dependent tethering of RNA polymerase II gene DNA at nuclear periphery"/>
    <property type="evidence" value="ECO:0007669"/>
    <property type="project" value="TreeGrafter"/>
</dbReference>
<evidence type="ECO:0000256" key="1">
    <source>
        <dbReference type="ARBA" id="ARBA00004259"/>
    </source>
</evidence>
<evidence type="ECO:0000256" key="7">
    <source>
        <dbReference type="ARBA" id="ARBA00023242"/>
    </source>
</evidence>
<evidence type="ECO:0000256" key="2">
    <source>
        <dbReference type="ARBA" id="ARBA00005569"/>
    </source>
</evidence>
<feature type="region of interest" description="Disordered" evidence="8">
    <location>
        <begin position="1"/>
        <end position="62"/>
    </location>
</feature>
<reference evidence="11" key="1">
    <citation type="journal article" date="2020" name="Stud. Mycol.">
        <title>101 Dothideomycetes genomes: a test case for predicting lifestyles and emergence of pathogens.</title>
        <authorList>
            <person name="Haridas S."/>
            <person name="Albert R."/>
            <person name="Binder M."/>
            <person name="Bloem J."/>
            <person name="Labutti K."/>
            <person name="Salamov A."/>
            <person name="Andreopoulos B."/>
            <person name="Baker S."/>
            <person name="Barry K."/>
            <person name="Bills G."/>
            <person name="Bluhm B."/>
            <person name="Cannon C."/>
            <person name="Castanera R."/>
            <person name="Culley D."/>
            <person name="Daum C."/>
            <person name="Ezra D."/>
            <person name="Gonzalez J."/>
            <person name="Henrissat B."/>
            <person name="Kuo A."/>
            <person name="Liang C."/>
            <person name="Lipzen A."/>
            <person name="Lutzoni F."/>
            <person name="Magnuson J."/>
            <person name="Mondo S."/>
            <person name="Nolan M."/>
            <person name="Ohm R."/>
            <person name="Pangilinan J."/>
            <person name="Park H.-J."/>
            <person name="Ramirez L."/>
            <person name="Alfaro M."/>
            <person name="Sun H."/>
            <person name="Tritt A."/>
            <person name="Yoshinaga Y."/>
            <person name="Zwiers L.-H."/>
            <person name="Turgeon B."/>
            <person name="Goodwin S."/>
            <person name="Spatafora J."/>
            <person name="Crous P."/>
            <person name="Grigoriev I."/>
        </authorList>
    </citation>
    <scope>NUCLEOTIDE SEQUENCE</scope>
    <source>
        <strain evidence="11">CBS 116435</strain>
    </source>
</reference>
<protein>
    <recommendedName>
        <fullName evidence="13">Nucleoporin</fullName>
    </recommendedName>
</protein>
<evidence type="ECO:0000313" key="11">
    <source>
        <dbReference type="EMBL" id="KAF2720795.1"/>
    </source>
</evidence>
<evidence type="ECO:0000256" key="4">
    <source>
        <dbReference type="ARBA" id="ARBA00022816"/>
    </source>
</evidence>
<dbReference type="SUPFAM" id="SSF117289">
    <property type="entry name" value="Nucleoporin domain"/>
    <property type="match status" value="1"/>
</dbReference>
<dbReference type="GO" id="GO:0016973">
    <property type="term" value="P:poly(A)+ mRNA export from nucleus"/>
    <property type="evidence" value="ECO:0007669"/>
    <property type="project" value="TreeGrafter"/>
</dbReference>
<dbReference type="Proteomes" id="UP000799441">
    <property type="component" value="Unassembled WGS sequence"/>
</dbReference>